<reference evidence="1 2" key="1">
    <citation type="submission" date="2017-11" db="EMBL/GenBank/DDBJ databases">
        <title>Complete genome of a free-living desiccation-tolerant cyanobacterium and its photosynthetic adaptation to extreme terrestrial habitat.</title>
        <authorList>
            <person name="Shang J."/>
        </authorList>
    </citation>
    <scope>NUCLEOTIDE SEQUENCE [LARGE SCALE GENOMIC DNA]</scope>
    <source>
        <strain evidence="1 2">CCNUN1</strain>
    </source>
</reference>
<dbReference type="RefSeq" id="WP_100902055.1">
    <property type="nucleotide sequence ID" value="NZ_CAWNNC010000001.1"/>
</dbReference>
<name>A0A2K8T243_9NOSO</name>
<keyword evidence="2" id="KW-1185">Reference proteome</keyword>
<evidence type="ECO:0000313" key="1">
    <source>
        <dbReference type="EMBL" id="AUB41751.1"/>
    </source>
</evidence>
<dbReference type="Proteomes" id="UP000232003">
    <property type="component" value="Chromosome"/>
</dbReference>
<proteinExistence type="predicted"/>
<evidence type="ECO:0000313" key="2">
    <source>
        <dbReference type="Proteomes" id="UP000232003"/>
    </source>
</evidence>
<dbReference type="OrthoDB" id="487885at2"/>
<dbReference type="AlphaFoldDB" id="A0A2K8T243"/>
<protein>
    <submittedName>
        <fullName evidence="1">Uncharacterized protein</fullName>
    </submittedName>
</protein>
<organism evidence="1 2">
    <name type="scientific">Nostoc flagelliforme CCNUN1</name>
    <dbReference type="NCBI Taxonomy" id="2038116"/>
    <lineage>
        <taxon>Bacteria</taxon>
        <taxon>Bacillati</taxon>
        <taxon>Cyanobacteriota</taxon>
        <taxon>Cyanophyceae</taxon>
        <taxon>Nostocales</taxon>
        <taxon>Nostocaceae</taxon>
        <taxon>Nostoc</taxon>
    </lineage>
</organism>
<dbReference type="KEGG" id="nfl:COO91_07815"/>
<dbReference type="EMBL" id="CP024785">
    <property type="protein sequence ID" value="AUB41751.1"/>
    <property type="molecule type" value="Genomic_DNA"/>
</dbReference>
<gene>
    <name evidence="1" type="ORF">COO91_07815</name>
</gene>
<accession>A0A2K8T243</accession>
<sequence>MNSLRKTLAEKYGLVADIMHDDYFFVQLPDNEDHSLKFLESNLPECIRIELAECFAGSVIAAWEVPLFLLPQVLQQAHDFVIEYWEQVSQET</sequence>